<dbReference type="Proteomes" id="UP000028492">
    <property type="component" value="Chromosome"/>
</dbReference>
<feature type="signal peptide" evidence="1">
    <location>
        <begin position="1"/>
        <end position="26"/>
    </location>
</feature>
<dbReference type="HOGENOM" id="CLU_2366682_0_0_11"/>
<dbReference type="AlphaFoldDB" id="A0A075V992"/>
<keyword evidence="1" id="KW-0732">Signal</keyword>
<evidence type="ECO:0000256" key="1">
    <source>
        <dbReference type="SAM" id="SignalP"/>
    </source>
</evidence>
<accession>A0A075V992</accession>
<proteinExistence type="predicted"/>
<dbReference type="KEGG" id="aja:AJAP_41470"/>
<protein>
    <submittedName>
        <fullName evidence="2">Putative secreted protein</fullName>
    </submittedName>
</protein>
<dbReference type="RefSeq" id="WP_148311647.1">
    <property type="nucleotide sequence ID" value="NZ_CP008953.1"/>
</dbReference>
<reference evidence="2 3" key="1">
    <citation type="journal article" date="2014" name="J. Biotechnol.">
        <title>Complete genome sequence of the actinobacterium Amycolatopsis japonica MG417-CF17(T) (=DSM 44213T) producing (S,S)-N,N'-ethylenediaminedisuccinic acid.</title>
        <authorList>
            <person name="Stegmann E."/>
            <person name="Albersmeier A."/>
            <person name="Spohn M."/>
            <person name="Gert H."/>
            <person name="Weber T."/>
            <person name="Wohlleben W."/>
            <person name="Kalinowski J."/>
            <person name="Ruckert C."/>
        </authorList>
    </citation>
    <scope>NUCLEOTIDE SEQUENCE [LARGE SCALE GENOMIC DNA]</scope>
    <source>
        <strain evidence="3">MG417-CF17 (DSM 44213)</strain>
    </source>
</reference>
<evidence type="ECO:0000313" key="2">
    <source>
        <dbReference type="EMBL" id="AIG81069.1"/>
    </source>
</evidence>
<keyword evidence="3" id="KW-1185">Reference proteome</keyword>
<evidence type="ECO:0000313" key="3">
    <source>
        <dbReference type="Proteomes" id="UP000028492"/>
    </source>
</evidence>
<name>A0A075V992_9PSEU</name>
<dbReference type="EMBL" id="CP008953">
    <property type="protein sequence ID" value="AIG81069.1"/>
    <property type="molecule type" value="Genomic_DNA"/>
</dbReference>
<dbReference type="STRING" id="208439.AJAP_41470"/>
<organism evidence="2 3">
    <name type="scientific">Amycolatopsis japonica</name>
    <dbReference type="NCBI Taxonomy" id="208439"/>
    <lineage>
        <taxon>Bacteria</taxon>
        <taxon>Bacillati</taxon>
        <taxon>Actinomycetota</taxon>
        <taxon>Actinomycetes</taxon>
        <taxon>Pseudonocardiales</taxon>
        <taxon>Pseudonocardiaceae</taxon>
        <taxon>Amycolatopsis</taxon>
        <taxon>Amycolatopsis japonica group</taxon>
    </lineage>
</organism>
<gene>
    <name evidence="2" type="ORF">AJAP_41470</name>
</gene>
<feature type="chain" id="PRO_5001710433" evidence="1">
    <location>
        <begin position="27"/>
        <end position="95"/>
    </location>
</feature>
<sequence length="95" mass="10307">MKNLVKTFVVAGAAVAALAVPGVAMAAQDGAAAPSTSVGVMDVTSRWCGHNYDSCIRERSEFARYYNVGPLEYFPVDPSCAGICYNGYRFQYWPK</sequence>